<organism evidence="1 2">
    <name type="scientific">Massilia mucilaginosa</name>
    <dbReference type="NCBI Taxonomy" id="2609282"/>
    <lineage>
        <taxon>Bacteria</taxon>
        <taxon>Pseudomonadati</taxon>
        <taxon>Pseudomonadota</taxon>
        <taxon>Betaproteobacteria</taxon>
        <taxon>Burkholderiales</taxon>
        <taxon>Oxalobacteraceae</taxon>
        <taxon>Telluria group</taxon>
        <taxon>Massilia</taxon>
    </lineage>
</organism>
<protein>
    <recommendedName>
        <fullName evidence="3">Type 4 fimbrial biogenesis protein PilX N-terminal domain-containing protein</fullName>
    </recommendedName>
</protein>
<dbReference type="Proteomes" id="UP000609726">
    <property type="component" value="Unassembled WGS sequence"/>
</dbReference>
<accession>A0ABX0NZD4</accession>
<keyword evidence="2" id="KW-1185">Reference proteome</keyword>
<dbReference type="RefSeq" id="WP_166880041.1">
    <property type="nucleotide sequence ID" value="NZ_WHJH01000033.1"/>
</dbReference>
<evidence type="ECO:0000313" key="1">
    <source>
        <dbReference type="EMBL" id="NHZ91692.1"/>
    </source>
</evidence>
<sequence>MTKRNQQGMALITSLIMLVVLTMLALTSFNLGKSNLIVVGNMQQRDGAIAAARGVIEEVISNKRFASDSANTLDNPCELANQRCIDVNGDEVADVTVAITPAPSCKKVQVMKNSDLDLNDEEERNCMISSPDATSGDSLCANTVWEVRAVATDAVAQSTVELVQGIKVRVPLNDVEDNCPI</sequence>
<comment type="caution">
    <text evidence="1">The sequence shown here is derived from an EMBL/GenBank/DDBJ whole genome shotgun (WGS) entry which is preliminary data.</text>
</comment>
<name>A0ABX0NZD4_9BURK</name>
<evidence type="ECO:0008006" key="3">
    <source>
        <dbReference type="Google" id="ProtNLM"/>
    </source>
</evidence>
<gene>
    <name evidence="1" type="ORF">F2P45_22175</name>
</gene>
<reference evidence="1 2" key="1">
    <citation type="submission" date="2019-10" db="EMBL/GenBank/DDBJ databases">
        <title>Taxonomy of Antarctic Massilia spp.: description of Massilia rubra sp. nov., Massilia aquatica sp. nov., Massilia mucilaginosa sp. nov., Massilia frigida sp. nov. isolated from streams, lakes and regoliths.</title>
        <authorList>
            <person name="Holochova P."/>
            <person name="Sedlacek I."/>
            <person name="Kralova S."/>
            <person name="Maslanova I."/>
            <person name="Busse H.-J."/>
            <person name="Stankova E."/>
            <person name="Vrbovska V."/>
            <person name="Kovarovic V."/>
            <person name="Bartak M."/>
            <person name="Svec P."/>
            <person name="Pantucek R."/>
        </authorList>
    </citation>
    <scope>NUCLEOTIDE SEQUENCE [LARGE SCALE GENOMIC DNA]</scope>
    <source>
        <strain evidence="1 2">CCM 8733</strain>
    </source>
</reference>
<proteinExistence type="predicted"/>
<evidence type="ECO:0000313" key="2">
    <source>
        <dbReference type="Proteomes" id="UP000609726"/>
    </source>
</evidence>
<dbReference type="EMBL" id="WHJH01000033">
    <property type="protein sequence ID" value="NHZ91692.1"/>
    <property type="molecule type" value="Genomic_DNA"/>
</dbReference>